<dbReference type="GO" id="GO:1904294">
    <property type="term" value="P:positive regulation of ERAD pathway"/>
    <property type="evidence" value="ECO:0007669"/>
    <property type="project" value="TreeGrafter"/>
</dbReference>
<evidence type="ECO:0000313" key="4">
    <source>
        <dbReference type="Proteomes" id="UP000000759"/>
    </source>
</evidence>
<keyword evidence="2" id="KW-1133">Transmembrane helix</keyword>
<dbReference type="Proteomes" id="UP000000759">
    <property type="component" value="Chromosome 8"/>
</dbReference>
<dbReference type="PaxDb" id="2850-Phatr45799"/>
<evidence type="ECO:0000256" key="1">
    <source>
        <dbReference type="SAM" id="MobiDB-lite"/>
    </source>
</evidence>
<dbReference type="eggNOG" id="KOG2092">
    <property type="taxonomic scope" value="Eukaryota"/>
</dbReference>
<dbReference type="RefSeq" id="XP_002180214.1">
    <property type="nucleotide sequence ID" value="XM_002180178.1"/>
</dbReference>
<evidence type="ECO:0000256" key="2">
    <source>
        <dbReference type="SAM" id="Phobius"/>
    </source>
</evidence>
<dbReference type="OrthoDB" id="6779347at2759"/>
<organism evidence="3 4">
    <name type="scientific">Phaeodactylum tricornutum (strain CCAP 1055/1)</name>
    <dbReference type="NCBI Taxonomy" id="556484"/>
    <lineage>
        <taxon>Eukaryota</taxon>
        <taxon>Sar</taxon>
        <taxon>Stramenopiles</taxon>
        <taxon>Ochrophyta</taxon>
        <taxon>Bacillariophyta</taxon>
        <taxon>Bacillariophyceae</taxon>
        <taxon>Bacillariophycidae</taxon>
        <taxon>Naviculales</taxon>
        <taxon>Phaeodactylaceae</taxon>
        <taxon>Phaeodactylum</taxon>
    </lineage>
</organism>
<keyword evidence="4" id="KW-1185">Reference proteome</keyword>
<protein>
    <submittedName>
        <fullName evidence="3">Uncharacterized protein</fullName>
    </submittedName>
</protein>
<reference evidence="4" key="2">
    <citation type="submission" date="2008-08" db="EMBL/GenBank/DDBJ databases">
        <authorList>
            <consortium name="Diatom Consortium"/>
            <person name="Grigoriev I."/>
            <person name="Grimwood J."/>
            <person name="Kuo A."/>
            <person name="Otillar R.P."/>
            <person name="Salamov A."/>
            <person name="Detter J.C."/>
            <person name="Lindquist E."/>
            <person name="Shapiro H."/>
            <person name="Lucas S."/>
            <person name="Glavina del Rio T."/>
            <person name="Pitluck S."/>
            <person name="Rokhsar D."/>
            <person name="Bowler C."/>
        </authorList>
    </citation>
    <scope>GENOME REANNOTATION</scope>
    <source>
        <strain evidence="4">CCAP 1055/1</strain>
    </source>
</reference>
<keyword evidence="2" id="KW-0472">Membrane</keyword>
<dbReference type="GO" id="GO:0034976">
    <property type="term" value="P:response to endoplasmic reticulum stress"/>
    <property type="evidence" value="ECO:0007669"/>
    <property type="project" value="TreeGrafter"/>
</dbReference>
<dbReference type="PANTHER" id="PTHR21650">
    <property type="entry name" value="MEMBRALIN/KINETOCHORE PROTEIN NUF2"/>
    <property type="match status" value="1"/>
</dbReference>
<feature type="region of interest" description="Disordered" evidence="1">
    <location>
        <begin position="584"/>
        <end position="643"/>
    </location>
</feature>
<reference evidence="3 4" key="1">
    <citation type="journal article" date="2008" name="Nature">
        <title>The Phaeodactylum genome reveals the evolutionary history of diatom genomes.</title>
        <authorList>
            <person name="Bowler C."/>
            <person name="Allen A.E."/>
            <person name="Badger J.H."/>
            <person name="Grimwood J."/>
            <person name="Jabbari K."/>
            <person name="Kuo A."/>
            <person name="Maheswari U."/>
            <person name="Martens C."/>
            <person name="Maumus F."/>
            <person name="Otillar R.P."/>
            <person name="Rayko E."/>
            <person name="Salamov A."/>
            <person name="Vandepoele K."/>
            <person name="Beszteri B."/>
            <person name="Gruber A."/>
            <person name="Heijde M."/>
            <person name="Katinka M."/>
            <person name="Mock T."/>
            <person name="Valentin K."/>
            <person name="Verret F."/>
            <person name="Berges J.A."/>
            <person name="Brownlee C."/>
            <person name="Cadoret J.P."/>
            <person name="Chiovitti A."/>
            <person name="Choi C.J."/>
            <person name="Coesel S."/>
            <person name="De Martino A."/>
            <person name="Detter J.C."/>
            <person name="Durkin C."/>
            <person name="Falciatore A."/>
            <person name="Fournet J."/>
            <person name="Haruta M."/>
            <person name="Huysman M.J."/>
            <person name="Jenkins B.D."/>
            <person name="Jiroutova K."/>
            <person name="Jorgensen R.E."/>
            <person name="Joubert Y."/>
            <person name="Kaplan A."/>
            <person name="Kroger N."/>
            <person name="Kroth P.G."/>
            <person name="La Roche J."/>
            <person name="Lindquist E."/>
            <person name="Lommer M."/>
            <person name="Martin-Jezequel V."/>
            <person name="Lopez P.J."/>
            <person name="Lucas S."/>
            <person name="Mangogna M."/>
            <person name="McGinnis K."/>
            <person name="Medlin L.K."/>
            <person name="Montsant A."/>
            <person name="Oudot-Le Secq M.P."/>
            <person name="Napoli C."/>
            <person name="Obornik M."/>
            <person name="Parker M.S."/>
            <person name="Petit J.L."/>
            <person name="Porcel B.M."/>
            <person name="Poulsen N."/>
            <person name="Robison M."/>
            <person name="Rychlewski L."/>
            <person name="Rynearson T.A."/>
            <person name="Schmutz J."/>
            <person name="Shapiro H."/>
            <person name="Siaut M."/>
            <person name="Stanley M."/>
            <person name="Sussman M.R."/>
            <person name="Taylor A.R."/>
            <person name="Vardi A."/>
            <person name="von Dassow P."/>
            <person name="Vyverman W."/>
            <person name="Willis A."/>
            <person name="Wyrwicz L.S."/>
            <person name="Rokhsar D.S."/>
            <person name="Weissenbach J."/>
            <person name="Armbrust E.V."/>
            <person name="Green B.R."/>
            <person name="Van de Peer Y."/>
            <person name="Grigoriev I.V."/>
        </authorList>
    </citation>
    <scope>NUCLEOTIDE SEQUENCE [LARGE SCALE GENOMIC DNA]</scope>
    <source>
        <strain evidence="3 4">CCAP 1055/1</strain>
    </source>
</reference>
<feature type="compositionally biased region" description="Polar residues" evidence="1">
    <location>
        <begin position="384"/>
        <end position="394"/>
    </location>
</feature>
<dbReference type="STRING" id="556484.B7FYQ4"/>
<sequence length="643" mass="70997">MTYQYPMERVLFNLHQKMCTSAMRRTSNRSRSLAEHVLLVLAVCGFGALLLLHISFVYSGTSTGRIDSSFRNIPIACLPSVPGFVMNADISHVSLIDDGNSSASSGLMDTNCLVAHKHNMTDSCSNRDASRKQKLFSFSRVKGYLLLPDSICEQHDVSVQHVAISKSDVQCFGEPFLQALIFGLVGPDTVILNWLLTLYDGEGFVYNPRTKVLHDLSQHGISLKYDGHDLPYSSKAQDESLSSERSSFVSMIWYKHLFLKFAVVLKTTFLFFITTTLVSFTLRETQERMLDFTHQLQARVRSRRPVVNLVTTHLADSLVFCPVMVGMIFFLIEFYRALGSTVCFMAHSMLFFWHRFELPAVALGHITVENPRMGMIPSSTGSGYRVQPATSVQGSPAPHTNGASLDRITRANNNVTAGPAIQLHPRQYQLVRQHSHGTSASIGRMSRQASSTALFHSGEDGDESYMYFMDGEVVMHRAHTPSSTTGSGGYGTFSTTSSPCHDCPLTQQNTGIPDHVLAEVGVGPTMEADYVDNEGALLDFNHGEEDITANTSAYCTSSPARSVMPHRQDDTEPSTLQLILDATPRSDNLSNHGSRHDTDPMCPPHFKHDEAGPPLPHALSDDRLATLAPRRRLLGGATHPKKD</sequence>
<accession>B7FYQ4</accession>
<keyword evidence="2" id="KW-0812">Transmembrane</keyword>
<feature type="region of interest" description="Disordered" evidence="1">
    <location>
        <begin position="384"/>
        <end position="403"/>
    </location>
</feature>
<feature type="compositionally biased region" description="Basic residues" evidence="1">
    <location>
        <begin position="629"/>
        <end position="643"/>
    </location>
</feature>
<name>B7FYQ4_PHATC</name>
<dbReference type="GeneID" id="7200811"/>
<feature type="transmembrane region" description="Helical" evidence="2">
    <location>
        <begin position="257"/>
        <end position="280"/>
    </location>
</feature>
<dbReference type="EMBL" id="CM000611">
    <property type="protein sequence ID" value="EEC48405.1"/>
    <property type="molecule type" value="Genomic_DNA"/>
</dbReference>
<dbReference type="GO" id="GO:0005783">
    <property type="term" value="C:endoplasmic reticulum"/>
    <property type="evidence" value="ECO:0007669"/>
    <property type="project" value="TreeGrafter"/>
</dbReference>
<evidence type="ECO:0000313" key="3">
    <source>
        <dbReference type="EMBL" id="EEC48405.1"/>
    </source>
</evidence>
<proteinExistence type="predicted"/>
<gene>
    <name evidence="3" type="ORF">PHATRDRAFT_45799</name>
</gene>
<dbReference type="InParanoid" id="B7FYQ4"/>
<dbReference type="AlphaFoldDB" id="B7FYQ4"/>
<dbReference type="PANTHER" id="PTHR21650:SF4">
    <property type="entry name" value="MEMBRALIN"/>
    <property type="match status" value="1"/>
</dbReference>
<feature type="transmembrane region" description="Helical" evidence="2">
    <location>
        <begin position="306"/>
        <end position="328"/>
    </location>
</feature>
<dbReference type="KEGG" id="pti:PHATRDRAFT_45799"/>